<protein>
    <submittedName>
        <fullName evidence="1">Uncharacterized protein</fullName>
    </submittedName>
</protein>
<dbReference type="EMBL" id="BMAW01054827">
    <property type="protein sequence ID" value="GFS98151.1"/>
    <property type="molecule type" value="Genomic_DNA"/>
</dbReference>
<evidence type="ECO:0000313" key="2">
    <source>
        <dbReference type="Proteomes" id="UP000887013"/>
    </source>
</evidence>
<accession>A0A8X6N7B9</accession>
<sequence length="112" mass="12637">MKGNLFKTLFPFPLDQDLTNGRSGTPESYISDDSSLGCSRPFCCPFVCLELEEQVCCNQEFSDEEGFLMTVDPVSVKVNYSNHEPDSFSAYVMTNEKLLSEKRDGFVQLDNI</sequence>
<dbReference type="AlphaFoldDB" id="A0A8X6N7B9"/>
<comment type="caution">
    <text evidence="1">The sequence shown here is derived from an EMBL/GenBank/DDBJ whole genome shotgun (WGS) entry which is preliminary data.</text>
</comment>
<proteinExistence type="predicted"/>
<dbReference type="Proteomes" id="UP000887013">
    <property type="component" value="Unassembled WGS sequence"/>
</dbReference>
<reference evidence="1" key="1">
    <citation type="submission" date="2020-08" db="EMBL/GenBank/DDBJ databases">
        <title>Multicomponent nature underlies the extraordinary mechanical properties of spider dragline silk.</title>
        <authorList>
            <person name="Kono N."/>
            <person name="Nakamura H."/>
            <person name="Mori M."/>
            <person name="Yoshida Y."/>
            <person name="Ohtoshi R."/>
            <person name="Malay A.D."/>
            <person name="Moran D.A.P."/>
            <person name="Tomita M."/>
            <person name="Numata K."/>
            <person name="Arakawa K."/>
        </authorList>
    </citation>
    <scope>NUCLEOTIDE SEQUENCE</scope>
</reference>
<keyword evidence="2" id="KW-1185">Reference proteome</keyword>
<evidence type="ECO:0000313" key="1">
    <source>
        <dbReference type="EMBL" id="GFS98151.1"/>
    </source>
</evidence>
<name>A0A8X6N7B9_NEPPI</name>
<gene>
    <name evidence="1" type="ORF">NPIL_583891</name>
</gene>
<organism evidence="1 2">
    <name type="scientific">Nephila pilipes</name>
    <name type="common">Giant wood spider</name>
    <name type="synonym">Nephila maculata</name>
    <dbReference type="NCBI Taxonomy" id="299642"/>
    <lineage>
        <taxon>Eukaryota</taxon>
        <taxon>Metazoa</taxon>
        <taxon>Ecdysozoa</taxon>
        <taxon>Arthropoda</taxon>
        <taxon>Chelicerata</taxon>
        <taxon>Arachnida</taxon>
        <taxon>Araneae</taxon>
        <taxon>Araneomorphae</taxon>
        <taxon>Entelegynae</taxon>
        <taxon>Araneoidea</taxon>
        <taxon>Nephilidae</taxon>
        <taxon>Nephila</taxon>
    </lineage>
</organism>